<dbReference type="RefSeq" id="XP_009226908.1">
    <property type="nucleotide sequence ID" value="XM_009228644.1"/>
</dbReference>
<dbReference type="AlphaFoldDB" id="J3PB95"/>
<dbReference type="eggNOG" id="ENOG502RN3Z">
    <property type="taxonomic scope" value="Eukaryota"/>
</dbReference>
<reference evidence="1" key="2">
    <citation type="submission" date="2010-07" db="EMBL/GenBank/DDBJ databases">
        <authorList>
            <consortium name="The Broad Institute Genome Sequencing Platform"/>
            <consortium name="Broad Institute Genome Sequencing Center for Infectious Disease"/>
            <person name="Ma L.-J."/>
            <person name="Dead R."/>
            <person name="Young S."/>
            <person name="Zeng Q."/>
            <person name="Koehrsen M."/>
            <person name="Alvarado L."/>
            <person name="Berlin A."/>
            <person name="Chapman S.B."/>
            <person name="Chen Z."/>
            <person name="Freedman E."/>
            <person name="Gellesch M."/>
            <person name="Goldberg J."/>
            <person name="Griggs A."/>
            <person name="Gujja S."/>
            <person name="Heilman E.R."/>
            <person name="Heiman D."/>
            <person name="Hepburn T."/>
            <person name="Howarth C."/>
            <person name="Jen D."/>
            <person name="Larson L."/>
            <person name="Mehta T."/>
            <person name="Neiman D."/>
            <person name="Pearson M."/>
            <person name="Roberts A."/>
            <person name="Saif S."/>
            <person name="Shea T."/>
            <person name="Shenoy N."/>
            <person name="Sisk P."/>
            <person name="Stolte C."/>
            <person name="Sykes S."/>
            <person name="Walk T."/>
            <person name="White J."/>
            <person name="Yandava C."/>
            <person name="Haas B."/>
            <person name="Nusbaum C."/>
            <person name="Birren B."/>
        </authorList>
    </citation>
    <scope>NUCLEOTIDE SEQUENCE</scope>
    <source>
        <strain evidence="1">R3-111a-1</strain>
    </source>
</reference>
<evidence type="ECO:0000313" key="1">
    <source>
        <dbReference type="EMBL" id="EJT71511.1"/>
    </source>
</evidence>
<dbReference type="HOGENOM" id="CLU_1069758_0_0_1"/>
<dbReference type="VEuPathDB" id="FungiDB:GGTG_10768"/>
<dbReference type="STRING" id="644352.J3PB95"/>
<sequence length="260" mass="29291">MDVLDPICSQPHRPTKKGDLEVIQPWVGAPFCHRQAKFHPIRLNPDPWAGRWHFLAPCLARRPWHDRALEAASRPGPELYGADSRADVWTLGNRLFGTADDPAVRFLHADIYDEGDEKPTELEPLRGRVDVLIVCGVTDFFDHPSNGFCLWPAVQRLTKPGSLVVGWSLGMSAGQSMELHGRFYHDTAVFREMIRVDYCAGRYSRDVNSEVPIQELGWDQSDLDCLPPVDATFPYSATPHPPPNVTGREFVLTKLGDWQP</sequence>
<reference evidence="3" key="1">
    <citation type="submission" date="2010-07" db="EMBL/GenBank/DDBJ databases">
        <title>The genome sequence of Gaeumannomyces graminis var. tritici strain R3-111a-1.</title>
        <authorList>
            <consortium name="The Broad Institute Genome Sequencing Platform"/>
            <person name="Ma L.-J."/>
            <person name="Dead R."/>
            <person name="Young S."/>
            <person name="Zeng Q."/>
            <person name="Koehrsen M."/>
            <person name="Alvarado L."/>
            <person name="Berlin A."/>
            <person name="Chapman S.B."/>
            <person name="Chen Z."/>
            <person name="Freedman E."/>
            <person name="Gellesch M."/>
            <person name="Goldberg J."/>
            <person name="Griggs A."/>
            <person name="Gujja S."/>
            <person name="Heilman E.R."/>
            <person name="Heiman D."/>
            <person name="Hepburn T."/>
            <person name="Howarth C."/>
            <person name="Jen D."/>
            <person name="Larson L."/>
            <person name="Mehta T."/>
            <person name="Neiman D."/>
            <person name="Pearson M."/>
            <person name="Roberts A."/>
            <person name="Saif S."/>
            <person name="Shea T."/>
            <person name="Shenoy N."/>
            <person name="Sisk P."/>
            <person name="Stolte C."/>
            <person name="Sykes S."/>
            <person name="Walk T."/>
            <person name="White J."/>
            <person name="Yandava C."/>
            <person name="Haas B."/>
            <person name="Nusbaum C."/>
            <person name="Birren B."/>
        </authorList>
    </citation>
    <scope>NUCLEOTIDE SEQUENCE [LARGE SCALE GENOMIC DNA]</scope>
    <source>
        <strain evidence="3">R3-111a-1</strain>
    </source>
</reference>
<evidence type="ECO:0000313" key="2">
    <source>
        <dbReference type="EnsemblFungi" id="EJT71511"/>
    </source>
</evidence>
<dbReference type="EnsemblFungi" id="EJT71511">
    <property type="protein sequence ID" value="EJT71511"/>
    <property type="gene ID" value="GGTG_10768"/>
</dbReference>
<dbReference type="InterPro" id="IPR029063">
    <property type="entry name" value="SAM-dependent_MTases_sf"/>
</dbReference>
<dbReference type="GeneID" id="20351226"/>
<dbReference type="OrthoDB" id="10356072at2759"/>
<reference evidence="1" key="3">
    <citation type="submission" date="2010-09" db="EMBL/GenBank/DDBJ databases">
        <title>Annotation of Gaeumannomyces graminis var. tritici R3-111a-1.</title>
        <authorList>
            <consortium name="The Broad Institute Genome Sequencing Platform"/>
            <person name="Ma L.-J."/>
            <person name="Dead R."/>
            <person name="Young S.K."/>
            <person name="Zeng Q."/>
            <person name="Gargeya S."/>
            <person name="Fitzgerald M."/>
            <person name="Haas B."/>
            <person name="Abouelleil A."/>
            <person name="Alvarado L."/>
            <person name="Arachchi H.M."/>
            <person name="Berlin A."/>
            <person name="Brown A."/>
            <person name="Chapman S.B."/>
            <person name="Chen Z."/>
            <person name="Dunbar C."/>
            <person name="Freedman E."/>
            <person name="Gearin G."/>
            <person name="Gellesch M."/>
            <person name="Goldberg J."/>
            <person name="Griggs A."/>
            <person name="Gujja S."/>
            <person name="Heiman D."/>
            <person name="Howarth C."/>
            <person name="Larson L."/>
            <person name="Lui A."/>
            <person name="MacDonald P.J.P."/>
            <person name="Mehta T."/>
            <person name="Montmayeur A."/>
            <person name="Murphy C."/>
            <person name="Neiman D."/>
            <person name="Pearson M."/>
            <person name="Priest M."/>
            <person name="Roberts A."/>
            <person name="Saif S."/>
            <person name="Shea T."/>
            <person name="Shenoy N."/>
            <person name="Sisk P."/>
            <person name="Stolte C."/>
            <person name="Sykes S."/>
            <person name="Yandava C."/>
            <person name="Wortman J."/>
            <person name="Nusbaum C."/>
            <person name="Birren B."/>
        </authorList>
    </citation>
    <scope>NUCLEOTIDE SEQUENCE</scope>
    <source>
        <strain evidence="1">R3-111a-1</strain>
    </source>
</reference>
<reference evidence="2" key="4">
    <citation type="journal article" date="2015" name="G3 (Bethesda)">
        <title>Genome sequences of three phytopathogenic species of the Magnaporthaceae family of fungi.</title>
        <authorList>
            <person name="Okagaki L.H."/>
            <person name="Nunes C.C."/>
            <person name="Sailsbery J."/>
            <person name="Clay B."/>
            <person name="Brown D."/>
            <person name="John T."/>
            <person name="Oh Y."/>
            <person name="Young N."/>
            <person name="Fitzgerald M."/>
            <person name="Haas B.J."/>
            <person name="Zeng Q."/>
            <person name="Young S."/>
            <person name="Adiconis X."/>
            <person name="Fan L."/>
            <person name="Levin J.Z."/>
            <person name="Mitchell T.K."/>
            <person name="Okubara P.A."/>
            <person name="Farman M.L."/>
            <person name="Kohn L.M."/>
            <person name="Birren B."/>
            <person name="Ma L.-J."/>
            <person name="Dean R.A."/>
        </authorList>
    </citation>
    <scope>NUCLEOTIDE SEQUENCE</scope>
    <source>
        <strain evidence="2">R3-111a-1</strain>
    </source>
</reference>
<gene>
    <name evidence="2" type="primary">20351226</name>
    <name evidence="1" type="ORF">GGTG_10768</name>
</gene>
<evidence type="ECO:0000313" key="3">
    <source>
        <dbReference type="Proteomes" id="UP000006039"/>
    </source>
</evidence>
<dbReference type="EMBL" id="GL385400">
    <property type="protein sequence ID" value="EJT71511.1"/>
    <property type="molecule type" value="Genomic_DNA"/>
</dbReference>
<proteinExistence type="predicted"/>
<reference evidence="2" key="5">
    <citation type="submission" date="2018-04" db="UniProtKB">
        <authorList>
            <consortium name="EnsemblFungi"/>
        </authorList>
    </citation>
    <scope>IDENTIFICATION</scope>
    <source>
        <strain evidence="2">R3-111a-1</strain>
    </source>
</reference>
<keyword evidence="3" id="KW-1185">Reference proteome</keyword>
<accession>J3PB95</accession>
<name>J3PB95_GAET3</name>
<organism evidence="1">
    <name type="scientific">Gaeumannomyces tritici (strain R3-111a-1)</name>
    <name type="common">Wheat and barley take-all root rot fungus</name>
    <name type="synonym">Gaeumannomyces graminis var. tritici</name>
    <dbReference type="NCBI Taxonomy" id="644352"/>
    <lineage>
        <taxon>Eukaryota</taxon>
        <taxon>Fungi</taxon>
        <taxon>Dikarya</taxon>
        <taxon>Ascomycota</taxon>
        <taxon>Pezizomycotina</taxon>
        <taxon>Sordariomycetes</taxon>
        <taxon>Sordariomycetidae</taxon>
        <taxon>Magnaporthales</taxon>
        <taxon>Magnaporthaceae</taxon>
        <taxon>Gaeumannomyces</taxon>
    </lineage>
</organism>
<protein>
    <submittedName>
        <fullName evidence="1 2">Uncharacterized protein</fullName>
    </submittedName>
</protein>
<dbReference type="Proteomes" id="UP000006039">
    <property type="component" value="Unassembled WGS sequence"/>
</dbReference>
<dbReference type="SUPFAM" id="SSF53335">
    <property type="entry name" value="S-adenosyl-L-methionine-dependent methyltransferases"/>
    <property type="match status" value="1"/>
</dbReference>